<dbReference type="RefSeq" id="WP_161111430.1">
    <property type="nucleotide sequence ID" value="NZ_WWHY01000001.1"/>
</dbReference>
<name>A0A7K2IVZ1_9ACTN</name>
<organism evidence="2 3">
    <name type="scientific">Nocardiopsis alba</name>
    <dbReference type="NCBI Taxonomy" id="53437"/>
    <lineage>
        <taxon>Bacteria</taxon>
        <taxon>Bacillati</taxon>
        <taxon>Actinomycetota</taxon>
        <taxon>Actinomycetes</taxon>
        <taxon>Streptosporangiales</taxon>
        <taxon>Nocardiopsidaceae</taxon>
        <taxon>Nocardiopsis</taxon>
    </lineage>
</organism>
<dbReference type="EMBL" id="WWHY01000001">
    <property type="protein sequence ID" value="MYR34149.1"/>
    <property type="molecule type" value="Genomic_DNA"/>
</dbReference>
<gene>
    <name evidence="2" type="ORF">GTW20_18280</name>
</gene>
<dbReference type="AlphaFoldDB" id="A0A7K2IVZ1"/>
<proteinExistence type="predicted"/>
<accession>A0A7K2IVZ1</accession>
<evidence type="ECO:0000313" key="2">
    <source>
        <dbReference type="EMBL" id="MYR34149.1"/>
    </source>
</evidence>
<feature type="region of interest" description="Disordered" evidence="1">
    <location>
        <begin position="26"/>
        <end position="49"/>
    </location>
</feature>
<evidence type="ECO:0000313" key="3">
    <source>
        <dbReference type="Proteomes" id="UP000467124"/>
    </source>
</evidence>
<protein>
    <submittedName>
        <fullName evidence="2">Uncharacterized protein</fullName>
    </submittedName>
</protein>
<comment type="caution">
    <text evidence="2">The sequence shown here is derived from an EMBL/GenBank/DDBJ whole genome shotgun (WGS) entry which is preliminary data.</text>
</comment>
<sequence length="49" mass="5405">METASGRVERLVVEGDVPALFREAAIPQPETIEHGEPPGQPLLAEHHHR</sequence>
<dbReference type="Proteomes" id="UP000467124">
    <property type="component" value="Unassembled WGS sequence"/>
</dbReference>
<reference evidence="2 3" key="1">
    <citation type="journal article" date="2019" name="Nat. Commun.">
        <title>The antimicrobial potential of Streptomyces from insect microbiomes.</title>
        <authorList>
            <person name="Chevrette M.G."/>
            <person name="Carlson C.M."/>
            <person name="Ortega H.E."/>
            <person name="Thomas C."/>
            <person name="Ananiev G.E."/>
            <person name="Barns K.J."/>
            <person name="Book A.J."/>
            <person name="Cagnazzo J."/>
            <person name="Carlos C."/>
            <person name="Flanigan W."/>
            <person name="Grubbs K.J."/>
            <person name="Horn H.A."/>
            <person name="Hoffmann F.M."/>
            <person name="Klassen J.L."/>
            <person name="Knack J.J."/>
            <person name="Lewin G.R."/>
            <person name="McDonald B.R."/>
            <person name="Muller L."/>
            <person name="Melo W.G.P."/>
            <person name="Pinto-Tomas A.A."/>
            <person name="Schmitz A."/>
            <person name="Wendt-Pienkowski E."/>
            <person name="Wildman S."/>
            <person name="Zhao M."/>
            <person name="Zhang F."/>
            <person name="Bugni T.S."/>
            <person name="Andes D.R."/>
            <person name="Pupo M.T."/>
            <person name="Currie C.R."/>
        </authorList>
    </citation>
    <scope>NUCLEOTIDE SEQUENCE [LARGE SCALE GENOMIC DNA]</scope>
    <source>
        <strain evidence="2 3">SID5840</strain>
    </source>
</reference>
<evidence type="ECO:0000256" key="1">
    <source>
        <dbReference type="SAM" id="MobiDB-lite"/>
    </source>
</evidence>